<dbReference type="Proteomes" id="UP000198959">
    <property type="component" value="Unassembled WGS sequence"/>
</dbReference>
<dbReference type="OrthoDB" id="3575876at2"/>
<dbReference type="Pfam" id="PF00392">
    <property type="entry name" value="GntR"/>
    <property type="match status" value="1"/>
</dbReference>
<keyword evidence="1" id="KW-0805">Transcription regulation</keyword>
<dbReference type="GO" id="GO:0045892">
    <property type="term" value="P:negative regulation of DNA-templated transcription"/>
    <property type="evidence" value="ECO:0007669"/>
    <property type="project" value="TreeGrafter"/>
</dbReference>
<evidence type="ECO:0000313" key="5">
    <source>
        <dbReference type="EMBL" id="SCL26089.1"/>
    </source>
</evidence>
<dbReference type="SMART" id="SM00345">
    <property type="entry name" value="HTH_GNTR"/>
    <property type="match status" value="1"/>
</dbReference>
<evidence type="ECO:0000256" key="1">
    <source>
        <dbReference type="ARBA" id="ARBA00023015"/>
    </source>
</evidence>
<reference evidence="6" key="1">
    <citation type="submission" date="2016-06" db="EMBL/GenBank/DDBJ databases">
        <authorList>
            <person name="Varghese N."/>
            <person name="Submissions Spin"/>
        </authorList>
    </citation>
    <scope>NUCLEOTIDE SEQUENCE [LARGE SCALE GENOMIC DNA]</scope>
    <source>
        <strain evidence="6">DSM 43817</strain>
    </source>
</reference>
<dbReference type="CDD" id="cd07377">
    <property type="entry name" value="WHTH_GntR"/>
    <property type="match status" value="1"/>
</dbReference>
<protein>
    <submittedName>
        <fullName evidence="5">Regulatory protein, gntR family</fullName>
    </submittedName>
</protein>
<evidence type="ECO:0000313" key="6">
    <source>
        <dbReference type="Proteomes" id="UP000198959"/>
    </source>
</evidence>
<dbReference type="AlphaFoldDB" id="A0A1C6S9F7"/>
<name>A0A1C6S9F7_9ACTN</name>
<dbReference type="GO" id="GO:0003700">
    <property type="term" value="F:DNA-binding transcription factor activity"/>
    <property type="evidence" value="ECO:0007669"/>
    <property type="project" value="InterPro"/>
</dbReference>
<proteinExistence type="predicted"/>
<dbReference type="InterPro" id="IPR000524">
    <property type="entry name" value="Tscrpt_reg_HTH_GntR"/>
</dbReference>
<evidence type="ECO:0000259" key="4">
    <source>
        <dbReference type="PROSITE" id="PS50949"/>
    </source>
</evidence>
<evidence type="ECO:0000256" key="2">
    <source>
        <dbReference type="ARBA" id="ARBA00023125"/>
    </source>
</evidence>
<evidence type="ECO:0000256" key="3">
    <source>
        <dbReference type="ARBA" id="ARBA00023163"/>
    </source>
</evidence>
<keyword evidence="3" id="KW-0804">Transcription</keyword>
<dbReference type="PROSITE" id="PS50949">
    <property type="entry name" value="HTH_GNTR"/>
    <property type="match status" value="1"/>
</dbReference>
<dbReference type="RefSeq" id="WP_091642397.1">
    <property type="nucleotide sequence ID" value="NZ_FMHW01000002.1"/>
</dbReference>
<dbReference type="STRING" id="145854.GA0074692_2083"/>
<dbReference type="EMBL" id="FMHW01000002">
    <property type="protein sequence ID" value="SCL26089.1"/>
    <property type="molecule type" value="Genomic_DNA"/>
</dbReference>
<dbReference type="Gene3D" id="1.10.10.10">
    <property type="entry name" value="Winged helix-like DNA-binding domain superfamily/Winged helix DNA-binding domain"/>
    <property type="match status" value="1"/>
</dbReference>
<dbReference type="GO" id="GO:0003677">
    <property type="term" value="F:DNA binding"/>
    <property type="evidence" value="ECO:0007669"/>
    <property type="project" value="UniProtKB-KW"/>
</dbReference>
<dbReference type="InterPro" id="IPR036390">
    <property type="entry name" value="WH_DNA-bd_sf"/>
</dbReference>
<dbReference type="PANTHER" id="PTHR44846:SF1">
    <property type="entry name" value="MANNOSYL-D-GLYCERATE TRANSPORT_METABOLISM SYSTEM REPRESSOR MNGR-RELATED"/>
    <property type="match status" value="1"/>
</dbReference>
<organism evidence="5 6">
    <name type="scientific">Micromonospora pallida</name>
    <dbReference type="NCBI Taxonomy" id="145854"/>
    <lineage>
        <taxon>Bacteria</taxon>
        <taxon>Bacillati</taxon>
        <taxon>Actinomycetota</taxon>
        <taxon>Actinomycetes</taxon>
        <taxon>Micromonosporales</taxon>
        <taxon>Micromonosporaceae</taxon>
        <taxon>Micromonospora</taxon>
    </lineage>
</organism>
<accession>A0A1C6S9F7</accession>
<gene>
    <name evidence="5" type="ORF">GA0074692_2083</name>
</gene>
<sequence length="78" mass="8755">MPYAVPLWRSIRDDLRARIKVGILKPGDKLPTTRMLMDQYSASSATVRRAVDLMIETGELIGRQGMGVFVADLPDHEK</sequence>
<feature type="domain" description="HTH gntR-type" evidence="4">
    <location>
        <begin position="5"/>
        <end position="73"/>
    </location>
</feature>
<keyword evidence="2" id="KW-0238">DNA-binding</keyword>
<dbReference type="InterPro" id="IPR036388">
    <property type="entry name" value="WH-like_DNA-bd_sf"/>
</dbReference>
<dbReference type="PANTHER" id="PTHR44846">
    <property type="entry name" value="MANNOSYL-D-GLYCERATE TRANSPORT/METABOLISM SYSTEM REPRESSOR MNGR-RELATED"/>
    <property type="match status" value="1"/>
</dbReference>
<keyword evidence="6" id="KW-1185">Reference proteome</keyword>
<dbReference type="InterPro" id="IPR050679">
    <property type="entry name" value="Bact_HTH_transcr_reg"/>
</dbReference>
<dbReference type="SUPFAM" id="SSF46785">
    <property type="entry name" value="Winged helix' DNA-binding domain"/>
    <property type="match status" value="1"/>
</dbReference>